<keyword evidence="6" id="KW-1185">Reference proteome</keyword>
<dbReference type="OrthoDB" id="2415936at2759"/>
<dbReference type="Proteomes" id="UP000261560">
    <property type="component" value="Unplaced"/>
</dbReference>
<dbReference type="GeneID" id="112162634"/>
<reference evidence="5" key="1">
    <citation type="submission" date="2025-08" db="UniProtKB">
        <authorList>
            <consortium name="Ensembl"/>
        </authorList>
    </citation>
    <scope>IDENTIFICATION</scope>
</reference>
<feature type="region of interest" description="Disordered" evidence="3">
    <location>
        <begin position="1"/>
        <end position="24"/>
    </location>
</feature>
<dbReference type="KEGG" id="oml:112162634"/>
<dbReference type="PANTHER" id="PTHR33589">
    <property type="entry name" value="OS11G0524900 PROTEIN"/>
    <property type="match status" value="1"/>
</dbReference>
<dbReference type="SMART" id="SM00915">
    <property type="entry name" value="Jacalin"/>
    <property type="match status" value="1"/>
</dbReference>
<reference evidence="5" key="2">
    <citation type="submission" date="2025-09" db="UniProtKB">
        <authorList>
            <consortium name="Ensembl"/>
        </authorList>
    </citation>
    <scope>IDENTIFICATION</scope>
</reference>
<evidence type="ECO:0000313" key="6">
    <source>
        <dbReference type="Proteomes" id="UP000261560"/>
    </source>
</evidence>
<dbReference type="SUPFAM" id="SSF51101">
    <property type="entry name" value="Mannose-binding lectins"/>
    <property type="match status" value="1"/>
</dbReference>
<evidence type="ECO:0000256" key="3">
    <source>
        <dbReference type="SAM" id="MobiDB-lite"/>
    </source>
</evidence>
<dbReference type="Gene3D" id="2.100.10.30">
    <property type="entry name" value="Jacalin-like lectin domain"/>
    <property type="match status" value="1"/>
</dbReference>
<keyword evidence="1" id="KW-0732">Signal</keyword>
<protein>
    <submittedName>
        <fullName evidence="5">Zymogen granule membrane protein 16-like</fullName>
    </submittedName>
</protein>
<dbReference type="InterPro" id="IPR001229">
    <property type="entry name" value="Jacalin-like_lectin_dom"/>
</dbReference>
<keyword evidence="2" id="KW-0430">Lectin</keyword>
<dbReference type="OMA" id="QNSFNMY"/>
<dbReference type="Pfam" id="PF01419">
    <property type="entry name" value="Jacalin"/>
    <property type="match status" value="1"/>
</dbReference>
<dbReference type="PROSITE" id="PS51752">
    <property type="entry name" value="JACALIN_LECTIN"/>
    <property type="match status" value="1"/>
</dbReference>
<dbReference type="RefSeq" id="XP_024154234.1">
    <property type="nucleotide sequence ID" value="XM_024298466.2"/>
</dbReference>
<evidence type="ECO:0000313" key="5">
    <source>
        <dbReference type="Ensembl" id="ENSOMEP00000026887.1"/>
    </source>
</evidence>
<dbReference type="Ensembl" id="ENSOMET00000003382.1">
    <property type="protein sequence ID" value="ENSOMEP00000026887.1"/>
    <property type="gene ID" value="ENSOMEG00000009013.1"/>
</dbReference>
<evidence type="ECO:0000256" key="1">
    <source>
        <dbReference type="ARBA" id="ARBA00022729"/>
    </source>
</evidence>
<dbReference type="InterPro" id="IPR052321">
    <property type="entry name" value="PolyBind_ProtTraffic"/>
</dbReference>
<evidence type="ECO:0000256" key="2">
    <source>
        <dbReference type="ARBA" id="ARBA00022734"/>
    </source>
</evidence>
<organism evidence="5 6">
    <name type="scientific">Oryzias melastigma</name>
    <name type="common">Marine medaka</name>
    <dbReference type="NCBI Taxonomy" id="30732"/>
    <lineage>
        <taxon>Eukaryota</taxon>
        <taxon>Metazoa</taxon>
        <taxon>Chordata</taxon>
        <taxon>Craniata</taxon>
        <taxon>Vertebrata</taxon>
        <taxon>Euteleostomi</taxon>
        <taxon>Actinopterygii</taxon>
        <taxon>Neopterygii</taxon>
        <taxon>Teleostei</taxon>
        <taxon>Neoteleostei</taxon>
        <taxon>Acanthomorphata</taxon>
        <taxon>Ovalentaria</taxon>
        <taxon>Atherinomorphae</taxon>
        <taxon>Beloniformes</taxon>
        <taxon>Adrianichthyidae</taxon>
        <taxon>Oryziinae</taxon>
        <taxon>Oryzias</taxon>
    </lineage>
</organism>
<name>A0A3B3D9U7_ORYME</name>
<sequence>MRMHLHRRTGEEAPPDNHSAGLSGHRRWTVETTEKMLLAVLFALLAASAAANEGPMYSYSPSVGSGSGSSYALTGMGRITAIRIWESYNNYVTGIQFRYGYVWSEIAGYLSGPPMEIQLHDGEAIVQISGKYSSYLQHVVFTTNRGRFVHAGQPSGNSFNMYPQHSRAELVFISGRHAGPITSLGAHWAVVDPNAD</sequence>
<dbReference type="PANTHER" id="PTHR33589:SF3">
    <property type="entry name" value="ZYMOGEN GRANULE MEMBRANE PROTEIN 16-LIKE"/>
    <property type="match status" value="1"/>
</dbReference>
<dbReference type="GO" id="GO:0030246">
    <property type="term" value="F:carbohydrate binding"/>
    <property type="evidence" value="ECO:0007669"/>
    <property type="project" value="UniProtKB-KW"/>
</dbReference>
<proteinExistence type="predicted"/>
<accession>A0A3B3D9U7</accession>
<dbReference type="AlphaFoldDB" id="A0A3B3D9U7"/>
<dbReference type="InterPro" id="IPR036404">
    <property type="entry name" value="Jacalin-like_lectin_dom_sf"/>
</dbReference>
<dbReference type="PaxDb" id="30732-ENSOMEP00000026887"/>
<dbReference type="GeneTree" id="ENSGT00940000164478"/>
<feature type="domain" description="Jacalin-type lectin" evidence="4">
    <location>
        <begin position="57"/>
        <end position="190"/>
    </location>
</feature>
<evidence type="ECO:0000259" key="4">
    <source>
        <dbReference type="PROSITE" id="PS51752"/>
    </source>
</evidence>